<reference evidence="5 6" key="1">
    <citation type="submission" date="2016-10" db="EMBL/GenBank/DDBJ databases">
        <authorList>
            <person name="de Groot N.N."/>
        </authorList>
    </citation>
    <scope>NUCLEOTIDE SEQUENCE [LARGE SCALE GENOMIC DNA]</scope>
    <source>
        <strain evidence="5 6">DSM 12992</strain>
    </source>
</reference>
<dbReference type="GO" id="GO:0003677">
    <property type="term" value="F:DNA binding"/>
    <property type="evidence" value="ECO:0007669"/>
    <property type="project" value="UniProtKB-UniRule"/>
</dbReference>
<dbReference type="Pfam" id="PF02899">
    <property type="entry name" value="Phage_int_SAM_1"/>
    <property type="match status" value="1"/>
</dbReference>
<evidence type="ECO:0000313" key="5">
    <source>
        <dbReference type="EMBL" id="SFC97106.1"/>
    </source>
</evidence>
<evidence type="ECO:0000256" key="2">
    <source>
        <dbReference type="ARBA" id="ARBA00023125"/>
    </source>
</evidence>
<dbReference type="Proteomes" id="UP000199263">
    <property type="component" value="Unassembled WGS sequence"/>
</dbReference>
<evidence type="ECO:0000313" key="6">
    <source>
        <dbReference type="Proteomes" id="UP000199263"/>
    </source>
</evidence>
<dbReference type="GO" id="GO:0015074">
    <property type="term" value="P:DNA integration"/>
    <property type="evidence" value="ECO:0007669"/>
    <property type="project" value="InterPro"/>
</dbReference>
<evidence type="ECO:0000256" key="3">
    <source>
        <dbReference type="PROSITE-ProRule" id="PRU01248"/>
    </source>
</evidence>
<sequence length="87" mass="10502">MSRIMKQNKKIEFFIENFMINCKLKELSVKIMDSYEKMLKLFAKYLEEEYKITSIEKIEGEHVKDYLVFTKERGTYSYVTNIKSIVL</sequence>
<dbReference type="STRING" id="119641.SAMN05421842_11560"/>
<dbReference type="InterPro" id="IPR004107">
    <property type="entry name" value="Integrase_SAM-like_N"/>
</dbReference>
<dbReference type="OrthoDB" id="107900at2"/>
<keyword evidence="2 3" id="KW-0238">DNA-binding</keyword>
<evidence type="ECO:0000259" key="4">
    <source>
        <dbReference type="PROSITE" id="PS51900"/>
    </source>
</evidence>
<dbReference type="RefSeq" id="WP_090091635.1">
    <property type="nucleotide sequence ID" value="NZ_FOMG01000015.1"/>
</dbReference>
<name>A0A1I1NI62_9CLOT</name>
<organism evidence="5 6">
    <name type="scientific">Clostridium uliginosum</name>
    <dbReference type="NCBI Taxonomy" id="119641"/>
    <lineage>
        <taxon>Bacteria</taxon>
        <taxon>Bacillati</taxon>
        <taxon>Bacillota</taxon>
        <taxon>Clostridia</taxon>
        <taxon>Eubacteriales</taxon>
        <taxon>Clostridiaceae</taxon>
        <taxon>Clostridium</taxon>
    </lineage>
</organism>
<proteinExistence type="inferred from homology"/>
<gene>
    <name evidence="5" type="ORF">SAMN05421842_11560</name>
</gene>
<accession>A0A1I1NI62</accession>
<protein>
    <submittedName>
        <fullName evidence="5">Integrase/recombinase XerD</fullName>
    </submittedName>
</protein>
<dbReference type="AlphaFoldDB" id="A0A1I1NI62"/>
<comment type="similarity">
    <text evidence="1">Belongs to the 'phage' integrase family.</text>
</comment>
<keyword evidence="6" id="KW-1185">Reference proteome</keyword>
<dbReference type="InterPro" id="IPR010998">
    <property type="entry name" value="Integrase_recombinase_N"/>
</dbReference>
<evidence type="ECO:0000256" key="1">
    <source>
        <dbReference type="ARBA" id="ARBA00008857"/>
    </source>
</evidence>
<dbReference type="Gene3D" id="1.10.150.130">
    <property type="match status" value="1"/>
</dbReference>
<feature type="domain" description="Core-binding (CB)" evidence="4">
    <location>
        <begin position="9"/>
        <end position="87"/>
    </location>
</feature>
<dbReference type="EMBL" id="FOMG01000015">
    <property type="protein sequence ID" value="SFC97106.1"/>
    <property type="molecule type" value="Genomic_DNA"/>
</dbReference>
<dbReference type="InterPro" id="IPR044068">
    <property type="entry name" value="CB"/>
</dbReference>
<dbReference type="PROSITE" id="PS51900">
    <property type="entry name" value="CB"/>
    <property type="match status" value="1"/>
</dbReference>